<dbReference type="Pfam" id="PF25917">
    <property type="entry name" value="BSH_RND"/>
    <property type="match status" value="1"/>
</dbReference>
<feature type="chain" id="PRO_5022999885" evidence="5">
    <location>
        <begin position="30"/>
        <end position="370"/>
    </location>
</feature>
<evidence type="ECO:0000259" key="6">
    <source>
        <dbReference type="Pfam" id="PF25917"/>
    </source>
</evidence>
<feature type="domain" description="Multidrug resistance protein MdtA-like barrel-sandwich hybrid" evidence="6">
    <location>
        <begin position="65"/>
        <end position="187"/>
    </location>
</feature>
<dbReference type="SUPFAM" id="SSF111369">
    <property type="entry name" value="HlyD-like secretion proteins"/>
    <property type="match status" value="1"/>
</dbReference>
<accession>A0A5D9DCV8</accession>
<dbReference type="FunFam" id="2.40.30.170:FF:000010">
    <property type="entry name" value="Efflux RND transporter periplasmic adaptor subunit"/>
    <property type="match status" value="1"/>
</dbReference>
<dbReference type="GO" id="GO:1990281">
    <property type="term" value="C:efflux pump complex"/>
    <property type="evidence" value="ECO:0007669"/>
    <property type="project" value="TreeGrafter"/>
</dbReference>
<dbReference type="Gene3D" id="2.40.30.170">
    <property type="match status" value="1"/>
</dbReference>
<dbReference type="Pfam" id="PF25967">
    <property type="entry name" value="RND-MFP_C"/>
    <property type="match status" value="1"/>
</dbReference>
<reference evidence="9 10" key="1">
    <citation type="submission" date="2019-08" db="EMBL/GenBank/DDBJ databases">
        <title>Draft Genome Sequence of Halomonas eurihalina Isolated from Preserved Hide-surface.</title>
        <authorList>
            <person name="Hussain S.A."/>
            <person name="Xu A."/>
            <person name="Sarker M."/>
            <person name="Sommers C."/>
        </authorList>
    </citation>
    <scope>NUCLEOTIDE SEQUENCE [LARGE SCALE GENOMIC DNA]</scope>
    <source>
        <strain evidence="9 10">MS1</strain>
    </source>
</reference>
<proteinExistence type="inferred from homology"/>
<evidence type="ECO:0000256" key="3">
    <source>
        <dbReference type="ARBA" id="ARBA00022448"/>
    </source>
</evidence>
<evidence type="ECO:0000256" key="4">
    <source>
        <dbReference type="SAM" id="Coils"/>
    </source>
</evidence>
<dbReference type="InterPro" id="IPR058625">
    <property type="entry name" value="MdtA-like_BSH"/>
</dbReference>
<dbReference type="EMBL" id="VTPU01000001">
    <property type="protein sequence ID" value="TZG41399.1"/>
    <property type="molecule type" value="Genomic_DNA"/>
</dbReference>
<dbReference type="Pfam" id="PF25954">
    <property type="entry name" value="Beta-barrel_RND_2"/>
    <property type="match status" value="1"/>
</dbReference>
<dbReference type="PANTHER" id="PTHR30469">
    <property type="entry name" value="MULTIDRUG RESISTANCE PROTEIN MDTA"/>
    <property type="match status" value="1"/>
</dbReference>
<evidence type="ECO:0000256" key="1">
    <source>
        <dbReference type="ARBA" id="ARBA00004196"/>
    </source>
</evidence>
<feature type="signal peptide" evidence="5">
    <location>
        <begin position="1"/>
        <end position="29"/>
    </location>
</feature>
<keyword evidence="4" id="KW-0175">Coiled coil</keyword>
<evidence type="ECO:0000313" key="10">
    <source>
        <dbReference type="Proteomes" id="UP000324260"/>
    </source>
</evidence>
<dbReference type="PANTHER" id="PTHR30469:SF16">
    <property type="entry name" value="HAE1 FAMILY EFFLUX PUMP MFP COMPONENT"/>
    <property type="match status" value="1"/>
</dbReference>
<dbReference type="Gene3D" id="1.10.287.470">
    <property type="entry name" value="Helix hairpin bin"/>
    <property type="match status" value="1"/>
</dbReference>
<dbReference type="GO" id="GO:0015562">
    <property type="term" value="F:efflux transmembrane transporter activity"/>
    <property type="evidence" value="ECO:0007669"/>
    <property type="project" value="TreeGrafter"/>
</dbReference>
<dbReference type="Proteomes" id="UP000324260">
    <property type="component" value="Unassembled WGS sequence"/>
</dbReference>
<dbReference type="InterPro" id="IPR058627">
    <property type="entry name" value="MdtA-like_C"/>
</dbReference>
<dbReference type="NCBIfam" id="TIGR01730">
    <property type="entry name" value="RND_mfp"/>
    <property type="match status" value="1"/>
</dbReference>
<dbReference type="OrthoDB" id="9806939at2"/>
<evidence type="ECO:0000313" key="9">
    <source>
        <dbReference type="EMBL" id="TZG41399.1"/>
    </source>
</evidence>
<comment type="caution">
    <text evidence="9">The sequence shown here is derived from an EMBL/GenBank/DDBJ whole genome shotgun (WGS) entry which is preliminary data.</text>
</comment>
<evidence type="ECO:0000259" key="7">
    <source>
        <dbReference type="Pfam" id="PF25954"/>
    </source>
</evidence>
<dbReference type="AlphaFoldDB" id="A0A5D9DCV8"/>
<keyword evidence="10" id="KW-1185">Reference proteome</keyword>
<comment type="similarity">
    <text evidence="2">Belongs to the membrane fusion protein (MFP) (TC 8.A.1) family.</text>
</comment>
<feature type="domain" description="Multidrug resistance protein MdtA-like C-terminal permuted SH3" evidence="8">
    <location>
        <begin position="275"/>
        <end position="337"/>
    </location>
</feature>
<organism evidence="9 10">
    <name type="scientific">Halomonas eurihalina</name>
    <dbReference type="NCBI Taxonomy" id="42566"/>
    <lineage>
        <taxon>Bacteria</taxon>
        <taxon>Pseudomonadati</taxon>
        <taxon>Pseudomonadota</taxon>
        <taxon>Gammaproteobacteria</taxon>
        <taxon>Oceanospirillales</taxon>
        <taxon>Halomonadaceae</taxon>
        <taxon>Halomonas</taxon>
    </lineage>
</organism>
<dbReference type="Gene3D" id="2.40.420.20">
    <property type="match status" value="1"/>
</dbReference>
<dbReference type="Gene3D" id="2.40.50.100">
    <property type="match status" value="1"/>
</dbReference>
<keyword evidence="3" id="KW-0813">Transport</keyword>
<feature type="coiled-coil region" evidence="4">
    <location>
        <begin position="98"/>
        <end position="163"/>
    </location>
</feature>
<name>A0A5D9DCV8_HALER</name>
<evidence type="ECO:0000256" key="2">
    <source>
        <dbReference type="ARBA" id="ARBA00009477"/>
    </source>
</evidence>
<protein>
    <submittedName>
        <fullName evidence="9">Efflux RND transporter periplasmic adaptor subunit</fullName>
    </submittedName>
</protein>
<gene>
    <name evidence="9" type="ORF">FZZ93_01690</name>
</gene>
<dbReference type="RefSeq" id="WP_149320592.1">
    <property type="nucleotide sequence ID" value="NZ_JARWAH010000001.1"/>
</dbReference>
<comment type="subcellular location">
    <subcellularLocation>
        <location evidence="1">Cell envelope</location>
    </subcellularLocation>
</comment>
<keyword evidence="5" id="KW-0732">Signal</keyword>
<evidence type="ECO:0000256" key="5">
    <source>
        <dbReference type="SAM" id="SignalP"/>
    </source>
</evidence>
<dbReference type="InterPro" id="IPR006143">
    <property type="entry name" value="RND_pump_MFP"/>
</dbReference>
<feature type="domain" description="CusB-like beta-barrel" evidence="7">
    <location>
        <begin position="198"/>
        <end position="271"/>
    </location>
</feature>
<sequence length="370" mass="40179">MIARPNAAAWRKRLPLLLLGLTLAFPSFAQTTPAEQPTAVIAARAELAQWSDPLDALGTLKADESVTLSAKVTETIESLEFEGGERVEAGDVLVRLDNDEAQANLRVAEALRDERQAAVDRLAQLQQRNLGTRADAEDSRAQLRQAQAEVESLQAQLDNFQIKAPFSGEVGFRNISIGALVSPGDELATLDKIDRMKLDFQVPEVALGSLAPGMSLTATSAAFPESDFQGEIATIGTRIDPVSRSVSIRALIDNPQRKLRPGMLMEVTIARRQRQALVIPEAALIPEGKRHYVLIIDASDDDRVTRRQVRVGERRPSEAEILDGLSPGDLIVSHGVERAHDGDRVRLLGIADDDTSVRALLEADRNAGDA</sequence>
<dbReference type="InterPro" id="IPR058792">
    <property type="entry name" value="Beta-barrel_RND_2"/>
</dbReference>
<evidence type="ECO:0000259" key="8">
    <source>
        <dbReference type="Pfam" id="PF25967"/>
    </source>
</evidence>